<evidence type="ECO:0000313" key="2">
    <source>
        <dbReference type="Proteomes" id="UP000253597"/>
    </source>
</evidence>
<proteinExistence type="predicted"/>
<accession>A0A9X8NVC0</accession>
<dbReference type="EMBL" id="QNGD03000007">
    <property type="protein sequence ID" value="RWQ73527.1"/>
    <property type="molecule type" value="Genomic_DNA"/>
</dbReference>
<reference evidence="1 2" key="1">
    <citation type="submission" date="2019-01" db="EMBL/GenBank/DDBJ databases">
        <title>Draft genome sequence of heavy metal resistant Bacillus cereus NWUAB01.</title>
        <authorList>
            <person name="Babalola O."/>
            <person name="Aremu B.R."/>
            <person name="Ayangbenro A.S."/>
        </authorList>
    </citation>
    <scope>NUCLEOTIDE SEQUENCE [LARGE SCALE GENOMIC DNA]</scope>
    <source>
        <strain evidence="1 2">NWUAB01</strain>
    </source>
</reference>
<dbReference type="AlphaFoldDB" id="A0A9X8NVC0"/>
<sequence>MTKSTCGVPDILAVTAIDFSALCPWDKKRIAYAFDIVTKDISKKWETRYDLPSSREKTLLQ</sequence>
<comment type="caution">
    <text evidence="1">The sequence shown here is derived from an EMBL/GenBank/DDBJ whole genome shotgun (WGS) entry which is preliminary data.</text>
</comment>
<evidence type="ECO:0000313" key="1">
    <source>
        <dbReference type="EMBL" id="RWQ73527.1"/>
    </source>
</evidence>
<organism evidence="1 2">
    <name type="scientific">Bacillus cereus</name>
    <dbReference type="NCBI Taxonomy" id="1396"/>
    <lineage>
        <taxon>Bacteria</taxon>
        <taxon>Bacillati</taxon>
        <taxon>Bacillota</taxon>
        <taxon>Bacilli</taxon>
        <taxon>Bacillales</taxon>
        <taxon>Bacillaceae</taxon>
        <taxon>Bacillus</taxon>
        <taxon>Bacillus cereus group</taxon>
    </lineage>
</organism>
<protein>
    <submittedName>
        <fullName evidence="1">Uncharacterized protein</fullName>
    </submittedName>
</protein>
<dbReference type="RefSeq" id="WP_124749491.1">
    <property type="nucleotide sequence ID" value="NZ_QNGD03000007.1"/>
</dbReference>
<dbReference type="Proteomes" id="UP000253597">
    <property type="component" value="Unassembled WGS sequence"/>
</dbReference>
<name>A0A9X8NVC0_BACCE</name>
<gene>
    <name evidence="1" type="ORF">DR116_0015890</name>
</gene>